<dbReference type="InterPro" id="IPR051872">
    <property type="entry name" value="Cytochrome_b5/Flavoprotein_Rdt"/>
</dbReference>
<dbReference type="GO" id="GO:0005737">
    <property type="term" value="C:cytoplasm"/>
    <property type="evidence" value="ECO:0007669"/>
    <property type="project" value="TreeGrafter"/>
</dbReference>
<dbReference type="PANTHER" id="PTHR46237">
    <property type="entry name" value="CYTOCHROME B5 REDUCTASE 4 FAMILY MEMBER"/>
    <property type="match status" value="1"/>
</dbReference>
<dbReference type="GO" id="GO:0004128">
    <property type="term" value="F:cytochrome-b5 reductase activity, acting on NAD(P)H"/>
    <property type="evidence" value="ECO:0007669"/>
    <property type="project" value="TreeGrafter"/>
</dbReference>
<dbReference type="SMART" id="SM01117">
    <property type="entry name" value="Cyt-b5"/>
    <property type="match status" value="1"/>
</dbReference>
<proteinExistence type="inferred from homology"/>
<accession>A0A9N9FBD9</accession>
<comment type="similarity">
    <text evidence="4">Belongs to the cytochrome b5 family.</text>
</comment>
<dbReference type="Pfam" id="PF00173">
    <property type="entry name" value="Cyt-b5"/>
    <property type="match status" value="1"/>
</dbReference>
<evidence type="ECO:0000256" key="2">
    <source>
        <dbReference type="ARBA" id="ARBA00022723"/>
    </source>
</evidence>
<evidence type="ECO:0000313" key="6">
    <source>
        <dbReference type="EMBL" id="CAG8522167.1"/>
    </source>
</evidence>
<dbReference type="InterPro" id="IPR001199">
    <property type="entry name" value="Cyt_B5-like_heme/steroid-bd"/>
</dbReference>
<evidence type="ECO:0000259" key="5">
    <source>
        <dbReference type="PROSITE" id="PS50255"/>
    </source>
</evidence>
<dbReference type="PROSITE" id="PS00191">
    <property type="entry name" value="CYTOCHROME_B5_1"/>
    <property type="match status" value="1"/>
</dbReference>
<protein>
    <submittedName>
        <fullName evidence="6">26513_t:CDS:1</fullName>
    </submittedName>
</protein>
<dbReference type="EMBL" id="CAJVPY010001445">
    <property type="protein sequence ID" value="CAG8522167.1"/>
    <property type="molecule type" value="Genomic_DNA"/>
</dbReference>
<organism evidence="6 7">
    <name type="scientific">Dentiscutata erythropus</name>
    <dbReference type="NCBI Taxonomy" id="1348616"/>
    <lineage>
        <taxon>Eukaryota</taxon>
        <taxon>Fungi</taxon>
        <taxon>Fungi incertae sedis</taxon>
        <taxon>Mucoromycota</taxon>
        <taxon>Glomeromycotina</taxon>
        <taxon>Glomeromycetes</taxon>
        <taxon>Diversisporales</taxon>
        <taxon>Gigasporaceae</taxon>
        <taxon>Dentiscutata</taxon>
    </lineage>
</organism>
<dbReference type="GO" id="GO:0046872">
    <property type="term" value="F:metal ion binding"/>
    <property type="evidence" value="ECO:0007669"/>
    <property type="project" value="UniProtKB-UniRule"/>
</dbReference>
<dbReference type="Proteomes" id="UP000789405">
    <property type="component" value="Unassembled WGS sequence"/>
</dbReference>
<feature type="domain" description="Cytochrome b5 heme-binding" evidence="5">
    <location>
        <begin position="146"/>
        <end position="222"/>
    </location>
</feature>
<dbReference type="InterPro" id="IPR036400">
    <property type="entry name" value="Cyt_B5-like_heme/steroid_sf"/>
</dbReference>
<keyword evidence="1 4" id="KW-0349">Heme</keyword>
<dbReference type="PANTHER" id="PTHR46237:SF1">
    <property type="entry name" value="CYTOCHROME B5 REDUCTASE 4"/>
    <property type="match status" value="1"/>
</dbReference>
<dbReference type="AlphaFoldDB" id="A0A9N9FBD9"/>
<evidence type="ECO:0000256" key="1">
    <source>
        <dbReference type="ARBA" id="ARBA00022617"/>
    </source>
</evidence>
<keyword evidence="7" id="KW-1185">Reference proteome</keyword>
<dbReference type="Gene3D" id="3.10.120.10">
    <property type="entry name" value="Cytochrome b5-like heme/steroid binding domain"/>
    <property type="match status" value="1"/>
</dbReference>
<dbReference type="SUPFAM" id="SSF55856">
    <property type="entry name" value="Cytochrome b5-like heme/steroid binding domain"/>
    <property type="match status" value="1"/>
</dbReference>
<evidence type="ECO:0000256" key="4">
    <source>
        <dbReference type="RuleBase" id="RU362121"/>
    </source>
</evidence>
<keyword evidence="2 4" id="KW-0479">Metal-binding</keyword>
<dbReference type="OrthoDB" id="432299at2759"/>
<dbReference type="FunFam" id="3.10.120.10:FF:000001">
    <property type="entry name" value="Cytochrome b5 reductase 4"/>
    <property type="match status" value="1"/>
</dbReference>
<gene>
    <name evidence="6" type="ORF">DERYTH_LOCUS3926</name>
</gene>
<reference evidence="6" key="1">
    <citation type="submission" date="2021-06" db="EMBL/GenBank/DDBJ databases">
        <authorList>
            <person name="Kallberg Y."/>
            <person name="Tangrot J."/>
            <person name="Rosling A."/>
        </authorList>
    </citation>
    <scope>NUCLEOTIDE SEQUENCE</scope>
    <source>
        <strain evidence="6">MA453B</strain>
    </source>
</reference>
<dbReference type="GO" id="GO:0020037">
    <property type="term" value="F:heme binding"/>
    <property type="evidence" value="ECO:0007669"/>
    <property type="project" value="UniProtKB-UniRule"/>
</dbReference>
<name>A0A9N9FBD9_9GLOM</name>
<sequence length="229" mass="25633">MFSLASKLYETVIGSSGEQLSTENETKDPQSVQVSLVKETTIETTDFAVPAIPVPKMKITEDTGTRLFLYAACDLLTYFQPCMLDTLDIPPAFPSIDSPQRTKPSQSKLTPLEKANKLRKKVNLEPGHSALDWARLKNSLGGVSEIRRYTLDELKLHKTKNDAWTAINGKIYNITPYLKFHPGGEKELMRAAGKDGTKLFMDIHSWVNYDLMLDKCFVGFLVGIKTTLT</sequence>
<dbReference type="PROSITE" id="PS50255">
    <property type="entry name" value="CYTOCHROME_B5_2"/>
    <property type="match status" value="1"/>
</dbReference>
<keyword evidence="3 4" id="KW-0408">Iron</keyword>
<comment type="caution">
    <text evidence="6">The sequence shown here is derived from an EMBL/GenBank/DDBJ whole genome shotgun (WGS) entry which is preliminary data.</text>
</comment>
<evidence type="ECO:0000256" key="3">
    <source>
        <dbReference type="ARBA" id="ARBA00023004"/>
    </source>
</evidence>
<evidence type="ECO:0000313" key="7">
    <source>
        <dbReference type="Proteomes" id="UP000789405"/>
    </source>
</evidence>
<dbReference type="InterPro" id="IPR018506">
    <property type="entry name" value="Cyt_B5_heme-BS"/>
</dbReference>